<gene>
    <name evidence="2" type="ORF">GCM10017667_05610</name>
</gene>
<dbReference type="Proteomes" id="UP000632849">
    <property type="component" value="Unassembled WGS sequence"/>
</dbReference>
<name>A0A919BD83_STRFL</name>
<evidence type="ECO:0000256" key="1">
    <source>
        <dbReference type="SAM" id="MobiDB-lite"/>
    </source>
</evidence>
<proteinExistence type="predicted"/>
<evidence type="ECO:0000313" key="3">
    <source>
        <dbReference type="Proteomes" id="UP000632849"/>
    </source>
</evidence>
<evidence type="ECO:0000313" key="2">
    <source>
        <dbReference type="EMBL" id="GHF80867.1"/>
    </source>
</evidence>
<dbReference type="EMBL" id="BNBE01000001">
    <property type="protein sequence ID" value="GHF80867.1"/>
    <property type="molecule type" value="Genomic_DNA"/>
</dbReference>
<keyword evidence="3" id="KW-1185">Reference proteome</keyword>
<protein>
    <submittedName>
        <fullName evidence="2">Uncharacterized protein</fullName>
    </submittedName>
</protein>
<reference evidence="2" key="1">
    <citation type="journal article" date="2014" name="Int. J. Syst. Evol. Microbiol.">
        <title>Complete genome sequence of Corynebacterium casei LMG S-19264T (=DSM 44701T), isolated from a smear-ripened cheese.</title>
        <authorList>
            <consortium name="US DOE Joint Genome Institute (JGI-PGF)"/>
            <person name="Walter F."/>
            <person name="Albersmeier A."/>
            <person name="Kalinowski J."/>
            <person name="Ruckert C."/>
        </authorList>
    </citation>
    <scope>NUCLEOTIDE SEQUENCE</scope>
    <source>
        <strain evidence="2">JCM 4122</strain>
    </source>
</reference>
<organism evidence="2 3">
    <name type="scientific">Streptomyces filamentosus</name>
    <name type="common">Streptomyces roseosporus</name>
    <dbReference type="NCBI Taxonomy" id="67294"/>
    <lineage>
        <taxon>Bacteria</taxon>
        <taxon>Bacillati</taxon>
        <taxon>Actinomycetota</taxon>
        <taxon>Actinomycetes</taxon>
        <taxon>Kitasatosporales</taxon>
        <taxon>Streptomycetaceae</taxon>
        <taxon>Streptomyces</taxon>
    </lineage>
</organism>
<accession>A0A919BD83</accession>
<sequence>MRAAEHAPSLRRSGAPGNAGAPERSPAEPEREPAATVVVGLEPVAVAEPVPVWV</sequence>
<feature type="region of interest" description="Disordered" evidence="1">
    <location>
        <begin position="1"/>
        <end position="36"/>
    </location>
</feature>
<comment type="caution">
    <text evidence="2">The sequence shown here is derived from an EMBL/GenBank/DDBJ whole genome shotgun (WGS) entry which is preliminary data.</text>
</comment>
<dbReference type="AlphaFoldDB" id="A0A919BD83"/>
<reference evidence="2" key="2">
    <citation type="submission" date="2020-09" db="EMBL/GenBank/DDBJ databases">
        <authorList>
            <person name="Sun Q."/>
            <person name="Ohkuma M."/>
        </authorList>
    </citation>
    <scope>NUCLEOTIDE SEQUENCE</scope>
    <source>
        <strain evidence="2">JCM 4122</strain>
    </source>
</reference>